<accession>A0ABD6QKM9</accession>
<evidence type="ECO:0000313" key="3">
    <source>
        <dbReference type="EMBL" id="OMC41661.1"/>
    </source>
</evidence>
<reference evidence="3 4" key="1">
    <citation type="submission" date="2016-07" db="EMBL/GenBank/DDBJ databases">
        <authorList>
            <person name="Sutton G."/>
            <person name="Brinkac L."/>
            <person name="Sanka R."/>
            <person name="Adams M."/>
            <person name="Lau E."/>
            <person name="Kumar A."/>
            <person name="Macaden R."/>
        </authorList>
    </citation>
    <scope>NUCLEOTIDE SEQUENCE [LARGE SCALE GENOMIC DNA]</scope>
    <source>
        <strain evidence="3 4">GA-0871</strain>
    </source>
</reference>
<dbReference type="EMBL" id="MBER01000098">
    <property type="protein sequence ID" value="OMC41661.1"/>
    <property type="molecule type" value="Genomic_DNA"/>
</dbReference>
<dbReference type="PANTHER" id="PTHR30204:SF93">
    <property type="entry name" value="HTH MERR-TYPE DOMAIN-CONTAINING PROTEIN"/>
    <property type="match status" value="1"/>
</dbReference>
<dbReference type="Pfam" id="PF13411">
    <property type="entry name" value="MerR_1"/>
    <property type="match status" value="1"/>
</dbReference>
<evidence type="ECO:0000259" key="2">
    <source>
        <dbReference type="PROSITE" id="PS50937"/>
    </source>
</evidence>
<dbReference type="InterPro" id="IPR009061">
    <property type="entry name" value="DNA-bd_dom_put_sf"/>
</dbReference>
<gene>
    <name evidence="3" type="ORF">A5742_31545</name>
</gene>
<dbReference type="GO" id="GO:0003677">
    <property type="term" value="F:DNA binding"/>
    <property type="evidence" value="ECO:0007669"/>
    <property type="project" value="UniProtKB-KW"/>
</dbReference>
<organism evidence="3 4">
    <name type="scientific">Mycolicibacterium fortuitum</name>
    <name type="common">Mycobacterium fortuitum</name>
    <dbReference type="NCBI Taxonomy" id="1766"/>
    <lineage>
        <taxon>Bacteria</taxon>
        <taxon>Bacillati</taxon>
        <taxon>Actinomycetota</taxon>
        <taxon>Actinomycetes</taxon>
        <taxon>Mycobacteriales</taxon>
        <taxon>Mycobacteriaceae</taxon>
        <taxon>Mycolicibacterium</taxon>
    </lineage>
</organism>
<feature type="domain" description="HTH merR-type" evidence="2">
    <location>
        <begin position="18"/>
        <end position="86"/>
    </location>
</feature>
<evidence type="ECO:0000256" key="1">
    <source>
        <dbReference type="ARBA" id="ARBA00023125"/>
    </source>
</evidence>
<dbReference type="PANTHER" id="PTHR30204">
    <property type="entry name" value="REDOX-CYCLING DRUG-SENSING TRANSCRIPTIONAL ACTIVATOR SOXR"/>
    <property type="match status" value="1"/>
</dbReference>
<keyword evidence="1" id="KW-0238">DNA-binding</keyword>
<dbReference type="AlphaFoldDB" id="A0ABD6QKM9"/>
<dbReference type="InterPro" id="IPR047057">
    <property type="entry name" value="MerR_fam"/>
</dbReference>
<dbReference type="SMART" id="SM00422">
    <property type="entry name" value="HTH_MERR"/>
    <property type="match status" value="1"/>
</dbReference>
<name>A0ABD6QKM9_MYCFO</name>
<dbReference type="Proteomes" id="UP000187001">
    <property type="component" value="Unassembled WGS sequence"/>
</dbReference>
<comment type="caution">
    <text evidence="3">The sequence shown here is derived from an EMBL/GenBank/DDBJ whole genome shotgun (WGS) entry which is preliminary data.</text>
</comment>
<dbReference type="PROSITE" id="PS50937">
    <property type="entry name" value="HTH_MERR_2"/>
    <property type="match status" value="1"/>
</dbReference>
<dbReference type="InterPro" id="IPR000551">
    <property type="entry name" value="MerR-type_HTH_dom"/>
</dbReference>
<sequence>MSACFAVQTDAGDVGLVEYRLEDLARISGVSARNIRAYRERGLLDSPRRVGRSAYYGDRHLAQLTAISQLLAKGFNSAHIADFFAALRSGKDLPDALGIEASDWCRPTTLVLSVDPSGDDVRTLVEFGLVHVVDGTVEVTDPALIALIGGTEDHRRVVRSMAHLARATGESTESLADAAAAALAECPDVATDPELARLARAVISAGVNRALSSRSRR</sequence>
<dbReference type="Gene3D" id="1.10.1660.10">
    <property type="match status" value="1"/>
</dbReference>
<proteinExistence type="predicted"/>
<evidence type="ECO:0000313" key="4">
    <source>
        <dbReference type="Proteomes" id="UP000187001"/>
    </source>
</evidence>
<dbReference type="SUPFAM" id="SSF46955">
    <property type="entry name" value="Putative DNA-binding domain"/>
    <property type="match status" value="1"/>
</dbReference>
<protein>
    <recommendedName>
        <fullName evidence="2">HTH merR-type domain-containing protein</fullName>
    </recommendedName>
</protein>